<dbReference type="SUPFAM" id="SSF53244">
    <property type="entry name" value="MurD-like peptide ligases, peptide-binding domain"/>
    <property type="match status" value="1"/>
</dbReference>
<dbReference type="Gene3D" id="3.90.190.20">
    <property type="entry name" value="Mur ligase, C-terminal domain"/>
    <property type="match status" value="1"/>
</dbReference>
<dbReference type="RefSeq" id="WP_050901062.1">
    <property type="nucleotide sequence ID" value="NZ_AZFA01000009.1"/>
</dbReference>
<dbReference type="OrthoDB" id="9809356at2"/>
<dbReference type="eggNOG" id="COG0285">
    <property type="taxonomic scope" value="Bacteria"/>
</dbReference>
<dbReference type="Pfam" id="PF02875">
    <property type="entry name" value="Mur_ligase_C"/>
    <property type="match status" value="1"/>
</dbReference>
<dbReference type="EMBL" id="AZFA01000009">
    <property type="protein sequence ID" value="KRL66934.1"/>
    <property type="molecule type" value="Genomic_DNA"/>
</dbReference>
<dbReference type="PATRIC" id="fig|1423815.3.peg.2318"/>
<comment type="caution">
    <text evidence="2">The sequence shown here is derived from an EMBL/GenBank/DDBJ whole genome shotgun (WGS) entry which is preliminary data.</text>
</comment>
<dbReference type="STRING" id="1423815.FC27_GL002260"/>
<protein>
    <submittedName>
        <fullName evidence="2">Folylpolyglutamate synthase</fullName>
    </submittedName>
</protein>
<sequence>MEKIQNDPPVLIDGAHNPNAINGLVESIARLHEPEKLIIIVGFLKDKQYYQCVDRLLDLPATFIITSLDNHERALPSGDLMQTFQDDPKSYQNLLIQANSIAEAVEQARKVQMDQKAIVIGTGSFYLINKIAIAWKQTG</sequence>
<gene>
    <name evidence="2" type="ORF">FC27_GL002260</name>
</gene>
<dbReference type="InterPro" id="IPR036615">
    <property type="entry name" value="Mur_ligase_C_dom_sf"/>
</dbReference>
<organism evidence="2 3">
    <name type="scientific">Companilactobacillus versmoldensis DSM 14857 = KCTC 3814</name>
    <dbReference type="NCBI Taxonomy" id="1423815"/>
    <lineage>
        <taxon>Bacteria</taxon>
        <taxon>Bacillati</taxon>
        <taxon>Bacillota</taxon>
        <taxon>Bacilli</taxon>
        <taxon>Lactobacillales</taxon>
        <taxon>Lactobacillaceae</taxon>
        <taxon>Companilactobacillus</taxon>
    </lineage>
</organism>
<dbReference type="InterPro" id="IPR004101">
    <property type="entry name" value="Mur_ligase_C"/>
</dbReference>
<accession>A0A0R1SBK7</accession>
<dbReference type="GO" id="GO:0016881">
    <property type="term" value="F:acid-amino acid ligase activity"/>
    <property type="evidence" value="ECO:0007669"/>
    <property type="project" value="InterPro"/>
</dbReference>
<evidence type="ECO:0000313" key="3">
    <source>
        <dbReference type="Proteomes" id="UP000051647"/>
    </source>
</evidence>
<dbReference type="AlphaFoldDB" id="A0A0R1SBK7"/>
<evidence type="ECO:0000313" key="2">
    <source>
        <dbReference type="EMBL" id="KRL66934.1"/>
    </source>
</evidence>
<dbReference type="Proteomes" id="UP000051647">
    <property type="component" value="Unassembled WGS sequence"/>
</dbReference>
<evidence type="ECO:0000259" key="1">
    <source>
        <dbReference type="Pfam" id="PF02875"/>
    </source>
</evidence>
<reference evidence="2 3" key="1">
    <citation type="journal article" date="2015" name="Genome Announc.">
        <title>Expanding the biotechnology potential of lactobacilli through comparative genomics of 213 strains and associated genera.</title>
        <authorList>
            <person name="Sun Z."/>
            <person name="Harris H.M."/>
            <person name="McCann A."/>
            <person name="Guo C."/>
            <person name="Argimon S."/>
            <person name="Zhang W."/>
            <person name="Yang X."/>
            <person name="Jeffery I.B."/>
            <person name="Cooney J.C."/>
            <person name="Kagawa T.F."/>
            <person name="Liu W."/>
            <person name="Song Y."/>
            <person name="Salvetti E."/>
            <person name="Wrobel A."/>
            <person name="Rasinkangas P."/>
            <person name="Parkhill J."/>
            <person name="Rea M.C."/>
            <person name="O'Sullivan O."/>
            <person name="Ritari J."/>
            <person name="Douillard F.P."/>
            <person name="Paul Ross R."/>
            <person name="Yang R."/>
            <person name="Briner A.E."/>
            <person name="Felis G.E."/>
            <person name="de Vos W.M."/>
            <person name="Barrangou R."/>
            <person name="Klaenhammer T.R."/>
            <person name="Caufield P.W."/>
            <person name="Cui Y."/>
            <person name="Zhang H."/>
            <person name="O'Toole P.W."/>
        </authorList>
    </citation>
    <scope>NUCLEOTIDE SEQUENCE [LARGE SCALE GENOMIC DNA]</scope>
    <source>
        <strain evidence="2 3">DSM 14857</strain>
    </source>
</reference>
<proteinExistence type="predicted"/>
<feature type="domain" description="Mur ligase C-terminal" evidence="1">
    <location>
        <begin position="1"/>
        <end position="125"/>
    </location>
</feature>
<name>A0A0R1SBK7_9LACO</name>
<keyword evidence="3" id="KW-1185">Reference proteome</keyword>